<evidence type="ECO:0000256" key="1">
    <source>
        <dbReference type="ARBA" id="ARBA00023125"/>
    </source>
</evidence>
<dbReference type="KEGG" id="dmt:DESME_14315"/>
<dbReference type="NCBIfam" id="TIGR00738">
    <property type="entry name" value="rrf2_super"/>
    <property type="match status" value="1"/>
</dbReference>
<dbReference type="PANTHER" id="PTHR33221:SF5">
    <property type="entry name" value="HTH-TYPE TRANSCRIPTIONAL REGULATOR ISCR"/>
    <property type="match status" value="1"/>
</dbReference>
<dbReference type="GO" id="GO:0003700">
    <property type="term" value="F:DNA-binding transcription factor activity"/>
    <property type="evidence" value="ECO:0007669"/>
    <property type="project" value="TreeGrafter"/>
</dbReference>
<dbReference type="PANTHER" id="PTHR33221">
    <property type="entry name" value="WINGED HELIX-TURN-HELIX TRANSCRIPTIONAL REGULATOR, RRF2 FAMILY"/>
    <property type="match status" value="1"/>
</dbReference>
<keyword evidence="3" id="KW-1185">Reference proteome</keyword>
<dbReference type="Proteomes" id="UP000010847">
    <property type="component" value="Chromosome"/>
</dbReference>
<dbReference type="GO" id="GO:0005829">
    <property type="term" value="C:cytosol"/>
    <property type="evidence" value="ECO:0007669"/>
    <property type="project" value="TreeGrafter"/>
</dbReference>
<reference evidence="2 3" key="1">
    <citation type="submission" date="2013-12" db="EMBL/GenBank/DDBJ databases">
        <authorList>
            <consortium name="DOE Joint Genome Institute"/>
            <person name="Smidt H."/>
            <person name="Huntemann M."/>
            <person name="Han J."/>
            <person name="Chen A."/>
            <person name="Kyrpides N."/>
            <person name="Mavromatis K."/>
            <person name="Markowitz V."/>
            <person name="Palaniappan K."/>
            <person name="Ivanova N."/>
            <person name="Schaumberg A."/>
            <person name="Pati A."/>
            <person name="Liolios K."/>
            <person name="Nordberg H.P."/>
            <person name="Cantor M.N."/>
            <person name="Hua S.X."/>
            <person name="Woyke T."/>
        </authorList>
    </citation>
    <scope>NUCLEOTIDE SEQUENCE [LARGE SCALE GENOMIC DNA]</scope>
    <source>
        <strain evidence="3">DSM 15288</strain>
    </source>
</reference>
<dbReference type="HOGENOM" id="CLU_107144_0_1_9"/>
<dbReference type="RefSeq" id="WP_006718046.1">
    <property type="nucleotide sequence ID" value="NZ_CP007032.1"/>
</dbReference>
<dbReference type="AlphaFoldDB" id="W0EB23"/>
<dbReference type="eggNOG" id="COG1959">
    <property type="taxonomic scope" value="Bacteria"/>
</dbReference>
<proteinExistence type="predicted"/>
<evidence type="ECO:0000313" key="3">
    <source>
        <dbReference type="Proteomes" id="UP000010847"/>
    </source>
</evidence>
<dbReference type="InterPro" id="IPR036390">
    <property type="entry name" value="WH_DNA-bd_sf"/>
</dbReference>
<dbReference type="SUPFAM" id="SSF46785">
    <property type="entry name" value="Winged helix' DNA-binding domain"/>
    <property type="match status" value="1"/>
</dbReference>
<dbReference type="OrthoDB" id="9808360at2"/>
<dbReference type="Pfam" id="PF02082">
    <property type="entry name" value="Rrf2"/>
    <property type="match status" value="1"/>
</dbReference>
<dbReference type="EMBL" id="CP007032">
    <property type="protein sequence ID" value="AHF08070.1"/>
    <property type="molecule type" value="Genomic_DNA"/>
</dbReference>
<accession>W0EB23</accession>
<gene>
    <name evidence="2" type="ORF">DESME_14315</name>
</gene>
<dbReference type="InterPro" id="IPR000944">
    <property type="entry name" value="Tscrpt_reg_Rrf2"/>
</dbReference>
<dbReference type="GO" id="GO:0003677">
    <property type="term" value="F:DNA binding"/>
    <property type="evidence" value="ECO:0007669"/>
    <property type="project" value="UniProtKB-KW"/>
</dbReference>
<evidence type="ECO:0000313" key="2">
    <source>
        <dbReference type="EMBL" id="AHF08070.1"/>
    </source>
</evidence>
<dbReference type="STRING" id="871968.DESME_14315"/>
<name>W0EB23_9FIRM</name>
<protein>
    <submittedName>
        <fullName evidence="2">Rrf2 family transcriptional regulator</fullName>
    </submittedName>
</protein>
<dbReference type="Gene3D" id="1.10.10.10">
    <property type="entry name" value="Winged helix-like DNA-binding domain superfamily/Winged helix DNA-binding domain"/>
    <property type="match status" value="1"/>
</dbReference>
<dbReference type="InterPro" id="IPR036388">
    <property type="entry name" value="WH-like_DNA-bd_sf"/>
</dbReference>
<dbReference type="PROSITE" id="PS51197">
    <property type="entry name" value="HTH_RRF2_2"/>
    <property type="match status" value="1"/>
</dbReference>
<sequence>MKLSKKSEYACLALIELAKNYQTGLVTITEISEKNHIPKKYLEQILLLLKSARFVQSIRGTSGGYKLSKSPEEISVAEIVRLIDGPLAPVESVSHYFYSHTPIEQNKKLLSIFADIRNYIAEKLENTTFQDLI</sequence>
<organism evidence="2 3">
    <name type="scientific">Desulfitobacterium metallireducens DSM 15288</name>
    <dbReference type="NCBI Taxonomy" id="871968"/>
    <lineage>
        <taxon>Bacteria</taxon>
        <taxon>Bacillati</taxon>
        <taxon>Bacillota</taxon>
        <taxon>Clostridia</taxon>
        <taxon>Eubacteriales</taxon>
        <taxon>Desulfitobacteriaceae</taxon>
        <taxon>Desulfitobacterium</taxon>
    </lineage>
</organism>
<keyword evidence="1" id="KW-0238">DNA-binding</keyword>